<keyword evidence="10" id="KW-1185">Reference proteome</keyword>
<keyword evidence="6 9" id="KW-0067">ATP-binding</keyword>
<feature type="domain" description="ABC transporter" evidence="8">
    <location>
        <begin position="4"/>
        <end position="249"/>
    </location>
</feature>
<comment type="subcellular location">
    <subcellularLocation>
        <location evidence="1">Cell membrane</location>
        <topology evidence="1">Peripheral membrane protein</topology>
    </subcellularLocation>
</comment>
<evidence type="ECO:0000256" key="6">
    <source>
        <dbReference type="ARBA" id="ARBA00022840"/>
    </source>
</evidence>
<dbReference type="STRING" id="561176.SAMN04488561_6960"/>
<name>A0A1H5PYW3_9ACTN</name>
<keyword evidence="3" id="KW-0813">Transport</keyword>
<dbReference type="SMART" id="SM00382">
    <property type="entry name" value="AAA"/>
    <property type="match status" value="1"/>
</dbReference>
<dbReference type="CDD" id="cd03257">
    <property type="entry name" value="ABC_NikE_OppD_transporters"/>
    <property type="match status" value="1"/>
</dbReference>
<keyword evidence="5" id="KW-0547">Nucleotide-binding</keyword>
<proteinExistence type="inferred from homology"/>
<dbReference type="Pfam" id="PF00005">
    <property type="entry name" value="ABC_tran"/>
    <property type="match status" value="1"/>
</dbReference>
<evidence type="ECO:0000313" key="10">
    <source>
        <dbReference type="Proteomes" id="UP000181980"/>
    </source>
</evidence>
<dbReference type="InterPro" id="IPR017871">
    <property type="entry name" value="ABC_transporter-like_CS"/>
</dbReference>
<dbReference type="FunFam" id="3.40.50.300:FF:000016">
    <property type="entry name" value="Oligopeptide ABC transporter ATP-binding component"/>
    <property type="match status" value="1"/>
</dbReference>
<reference evidence="10" key="1">
    <citation type="submission" date="2016-10" db="EMBL/GenBank/DDBJ databases">
        <authorList>
            <person name="Varghese N."/>
            <person name="Submissions S."/>
        </authorList>
    </citation>
    <scope>NUCLEOTIDE SEQUENCE [LARGE SCALE GENOMIC DNA]</scope>
    <source>
        <strain evidence="10">DSM 45237</strain>
    </source>
</reference>
<dbReference type="SUPFAM" id="SSF52540">
    <property type="entry name" value="P-loop containing nucleoside triphosphate hydrolases"/>
    <property type="match status" value="1"/>
</dbReference>
<comment type="similarity">
    <text evidence="2">Belongs to the ABC transporter superfamily.</text>
</comment>
<dbReference type="GO" id="GO:0016887">
    <property type="term" value="F:ATP hydrolysis activity"/>
    <property type="evidence" value="ECO:0007669"/>
    <property type="project" value="InterPro"/>
</dbReference>
<evidence type="ECO:0000313" key="9">
    <source>
        <dbReference type="EMBL" id="SEF18889.1"/>
    </source>
</evidence>
<protein>
    <submittedName>
        <fullName evidence="9">Peptide/nickel transport system ATP-binding protein</fullName>
    </submittedName>
</protein>
<evidence type="ECO:0000256" key="4">
    <source>
        <dbReference type="ARBA" id="ARBA00022475"/>
    </source>
</evidence>
<dbReference type="PANTHER" id="PTHR43297:SF2">
    <property type="entry name" value="DIPEPTIDE TRANSPORT ATP-BINDING PROTEIN DPPD"/>
    <property type="match status" value="1"/>
</dbReference>
<dbReference type="PROSITE" id="PS50893">
    <property type="entry name" value="ABC_TRANSPORTER_2"/>
    <property type="match status" value="1"/>
</dbReference>
<dbReference type="PANTHER" id="PTHR43297">
    <property type="entry name" value="OLIGOPEPTIDE TRANSPORT ATP-BINDING PROTEIN APPD"/>
    <property type="match status" value="1"/>
</dbReference>
<dbReference type="PROSITE" id="PS00211">
    <property type="entry name" value="ABC_TRANSPORTER_1"/>
    <property type="match status" value="1"/>
</dbReference>
<dbReference type="AlphaFoldDB" id="A0A1H5PYW3"/>
<evidence type="ECO:0000256" key="2">
    <source>
        <dbReference type="ARBA" id="ARBA00005417"/>
    </source>
</evidence>
<evidence type="ECO:0000259" key="8">
    <source>
        <dbReference type="PROSITE" id="PS50893"/>
    </source>
</evidence>
<dbReference type="InterPro" id="IPR003593">
    <property type="entry name" value="AAA+_ATPase"/>
</dbReference>
<dbReference type="Gene3D" id="3.40.50.300">
    <property type="entry name" value="P-loop containing nucleotide triphosphate hydrolases"/>
    <property type="match status" value="1"/>
</dbReference>
<evidence type="ECO:0000256" key="5">
    <source>
        <dbReference type="ARBA" id="ARBA00022741"/>
    </source>
</evidence>
<sequence length="275" mass="29963">MSLLEVDDLTVTYAGAGAPSVRDLSLRVEPGETLGLVGESGCGKSTTVHALLRLLPAGTSVAGRVRFQDRDLLGLPRRDLRGIRWRDVALVPQSAMNSLDPVRTVESQFVEVIRIHRRCSRKHARGLARDALAEVGIDPARGSSYPHQFSGGMRQRAMIAMATILQPSLLIADEPTTGLDVVVQDQVLGALETVQRRHGLAVVLVTHDLGVVAELCDRIVVMREGRMVETGTVEDVILRPRDEYTARLIAAVEHRDNDHDRAGALVPADGRRTGR</sequence>
<dbReference type="EMBL" id="FNUC01000004">
    <property type="protein sequence ID" value="SEF18889.1"/>
    <property type="molecule type" value="Genomic_DNA"/>
</dbReference>
<keyword evidence="7" id="KW-0472">Membrane</keyword>
<keyword evidence="4" id="KW-1003">Cell membrane</keyword>
<dbReference type="InterPro" id="IPR027417">
    <property type="entry name" value="P-loop_NTPase"/>
</dbReference>
<dbReference type="GO" id="GO:0005886">
    <property type="term" value="C:plasma membrane"/>
    <property type="evidence" value="ECO:0007669"/>
    <property type="project" value="UniProtKB-SubCell"/>
</dbReference>
<dbReference type="InterPro" id="IPR003439">
    <property type="entry name" value="ABC_transporter-like_ATP-bd"/>
</dbReference>
<evidence type="ECO:0000256" key="3">
    <source>
        <dbReference type="ARBA" id="ARBA00022448"/>
    </source>
</evidence>
<accession>A0A1H5PYW3</accession>
<dbReference type="Proteomes" id="UP000181980">
    <property type="component" value="Unassembled WGS sequence"/>
</dbReference>
<dbReference type="GO" id="GO:0005524">
    <property type="term" value="F:ATP binding"/>
    <property type="evidence" value="ECO:0007669"/>
    <property type="project" value="UniProtKB-KW"/>
</dbReference>
<evidence type="ECO:0000256" key="7">
    <source>
        <dbReference type="ARBA" id="ARBA00023136"/>
    </source>
</evidence>
<organism evidence="9 10">
    <name type="scientific">Jiangella alba</name>
    <dbReference type="NCBI Taxonomy" id="561176"/>
    <lineage>
        <taxon>Bacteria</taxon>
        <taxon>Bacillati</taxon>
        <taxon>Actinomycetota</taxon>
        <taxon>Actinomycetes</taxon>
        <taxon>Jiangellales</taxon>
        <taxon>Jiangellaceae</taxon>
        <taxon>Jiangella</taxon>
    </lineage>
</organism>
<dbReference type="RefSeq" id="WP_069111355.1">
    <property type="nucleotide sequence ID" value="NZ_FNUC01000004.1"/>
</dbReference>
<gene>
    <name evidence="9" type="ORF">SAMN04488561_6960</name>
</gene>
<evidence type="ECO:0000256" key="1">
    <source>
        <dbReference type="ARBA" id="ARBA00004202"/>
    </source>
</evidence>
<dbReference type="InterPro" id="IPR050388">
    <property type="entry name" value="ABC_Ni/Peptide_Import"/>
</dbReference>